<reference evidence="2 3" key="1">
    <citation type="submission" date="2019-06" db="EMBL/GenBank/DDBJ databases">
        <title>Echinicola alkalisoli sp. nov. isolated from saline soil.</title>
        <authorList>
            <person name="Sun J.-Q."/>
            <person name="Xu L."/>
        </authorList>
    </citation>
    <scope>NUCLEOTIDE SEQUENCE [LARGE SCALE GENOMIC DNA]</scope>
    <source>
        <strain evidence="2 3">LN3S3</strain>
    </source>
</reference>
<dbReference type="RefSeq" id="WP_141616636.1">
    <property type="nucleotide sequence ID" value="NZ_CP041253.1"/>
</dbReference>
<evidence type="ECO:0000313" key="2">
    <source>
        <dbReference type="EMBL" id="QDH81422.1"/>
    </source>
</evidence>
<evidence type="ECO:0000313" key="3">
    <source>
        <dbReference type="Proteomes" id="UP000316614"/>
    </source>
</evidence>
<keyword evidence="1" id="KW-1133">Transmembrane helix</keyword>
<name>A0A514CNN4_9BACT</name>
<sequence>MSWMDKDPSTLLQRCFVIGLIGIILCIIPLVNMAMAVFDPAKLVFLNGFGLLAQLVALSIAVYVIRMRKIAEGPKDKAKSLIIVLAVAVVFFILQ</sequence>
<keyword evidence="3" id="KW-1185">Reference proteome</keyword>
<feature type="transmembrane region" description="Helical" evidence="1">
    <location>
        <begin position="77"/>
        <end position="94"/>
    </location>
</feature>
<protein>
    <submittedName>
        <fullName evidence="2">Uncharacterized protein</fullName>
    </submittedName>
</protein>
<dbReference type="Proteomes" id="UP000316614">
    <property type="component" value="Chromosome"/>
</dbReference>
<feature type="transmembrane region" description="Helical" evidence="1">
    <location>
        <begin position="12"/>
        <end position="38"/>
    </location>
</feature>
<gene>
    <name evidence="2" type="ORF">FKX85_21265</name>
</gene>
<accession>A0A514CNN4</accession>
<dbReference type="KEGG" id="echi:FKX85_21265"/>
<keyword evidence="1" id="KW-0472">Membrane</keyword>
<dbReference type="OrthoDB" id="839738at2"/>
<evidence type="ECO:0000256" key="1">
    <source>
        <dbReference type="SAM" id="Phobius"/>
    </source>
</evidence>
<keyword evidence="1" id="KW-0812">Transmembrane</keyword>
<dbReference type="AlphaFoldDB" id="A0A514CNN4"/>
<dbReference type="EMBL" id="CP041253">
    <property type="protein sequence ID" value="QDH81422.1"/>
    <property type="molecule type" value="Genomic_DNA"/>
</dbReference>
<feature type="transmembrane region" description="Helical" evidence="1">
    <location>
        <begin position="44"/>
        <end position="65"/>
    </location>
</feature>
<proteinExistence type="predicted"/>
<organism evidence="2 3">
    <name type="scientific">Echinicola soli</name>
    <dbReference type="NCBI Taxonomy" id="2591634"/>
    <lineage>
        <taxon>Bacteria</taxon>
        <taxon>Pseudomonadati</taxon>
        <taxon>Bacteroidota</taxon>
        <taxon>Cytophagia</taxon>
        <taxon>Cytophagales</taxon>
        <taxon>Cyclobacteriaceae</taxon>
        <taxon>Echinicola</taxon>
    </lineage>
</organism>